<dbReference type="PIRSF" id="PIRSF000521">
    <property type="entry name" value="Transaminase_4ab_Lys_Orn"/>
    <property type="match status" value="1"/>
</dbReference>
<dbReference type="InterPro" id="IPR015424">
    <property type="entry name" value="PyrdxlP-dep_Trfase"/>
</dbReference>
<evidence type="ECO:0000256" key="3">
    <source>
        <dbReference type="RuleBase" id="RU003560"/>
    </source>
</evidence>
<gene>
    <name evidence="4" type="ORF">WAK64_15415</name>
</gene>
<dbReference type="RefSeq" id="WP_336587888.1">
    <property type="nucleotide sequence ID" value="NZ_JBBAXC010000013.1"/>
</dbReference>
<keyword evidence="4" id="KW-0808">Transferase</keyword>
<dbReference type="Gene3D" id="3.40.640.10">
    <property type="entry name" value="Type I PLP-dependent aspartate aminotransferase-like (Major domain)"/>
    <property type="match status" value="1"/>
</dbReference>
<dbReference type="NCBIfam" id="NF005812">
    <property type="entry name" value="PRK07678.1"/>
    <property type="match status" value="1"/>
</dbReference>
<comment type="similarity">
    <text evidence="1 3">Belongs to the class-III pyridoxal-phosphate-dependent aminotransferase family.</text>
</comment>
<dbReference type="CDD" id="cd00610">
    <property type="entry name" value="OAT_like"/>
    <property type="match status" value="1"/>
</dbReference>
<evidence type="ECO:0000256" key="1">
    <source>
        <dbReference type="ARBA" id="ARBA00008954"/>
    </source>
</evidence>
<keyword evidence="5" id="KW-1185">Reference proteome</keyword>
<dbReference type="Pfam" id="PF00202">
    <property type="entry name" value="Aminotran_3"/>
    <property type="match status" value="1"/>
</dbReference>
<name>A0ABU8HGM7_9BACI</name>
<evidence type="ECO:0000313" key="5">
    <source>
        <dbReference type="Proteomes" id="UP001312865"/>
    </source>
</evidence>
<dbReference type="PROSITE" id="PS00600">
    <property type="entry name" value="AA_TRANSFER_CLASS_3"/>
    <property type="match status" value="1"/>
</dbReference>
<dbReference type="PANTHER" id="PTHR43094">
    <property type="entry name" value="AMINOTRANSFERASE"/>
    <property type="match status" value="1"/>
</dbReference>
<dbReference type="InterPro" id="IPR015421">
    <property type="entry name" value="PyrdxlP-dep_Trfase_major"/>
</dbReference>
<keyword evidence="2 3" id="KW-0663">Pyridoxal phosphate</keyword>
<evidence type="ECO:0000256" key="2">
    <source>
        <dbReference type="ARBA" id="ARBA00022898"/>
    </source>
</evidence>
<dbReference type="GO" id="GO:0008483">
    <property type="term" value="F:transaminase activity"/>
    <property type="evidence" value="ECO:0007669"/>
    <property type="project" value="UniProtKB-KW"/>
</dbReference>
<dbReference type="InterPro" id="IPR005814">
    <property type="entry name" value="Aminotrans_3"/>
</dbReference>
<dbReference type="InterPro" id="IPR015422">
    <property type="entry name" value="PyrdxlP-dep_Trfase_small"/>
</dbReference>
<reference evidence="4 5" key="1">
    <citation type="journal article" date="2018" name="J. Microbiol.">
        <title>Bacillus spongiae sp. nov., isolated from sponge of Jeju Island.</title>
        <authorList>
            <person name="Lee G.E."/>
            <person name="Im W.T."/>
            <person name="Park J.S."/>
        </authorList>
    </citation>
    <scope>NUCLEOTIDE SEQUENCE [LARGE SCALE GENOMIC DNA]</scope>
    <source>
        <strain evidence="4 5">135PIL107-10</strain>
    </source>
</reference>
<dbReference type="Gene3D" id="3.90.1150.10">
    <property type="entry name" value="Aspartate Aminotransferase, domain 1"/>
    <property type="match status" value="1"/>
</dbReference>
<evidence type="ECO:0000313" key="4">
    <source>
        <dbReference type="EMBL" id="MEI5908437.1"/>
    </source>
</evidence>
<comment type="caution">
    <text evidence="4">The sequence shown here is derived from an EMBL/GenBank/DDBJ whole genome shotgun (WGS) entry which is preliminary data.</text>
</comment>
<dbReference type="Proteomes" id="UP001312865">
    <property type="component" value="Unassembled WGS sequence"/>
</dbReference>
<dbReference type="SUPFAM" id="SSF53383">
    <property type="entry name" value="PLP-dependent transferases"/>
    <property type="match status" value="1"/>
</dbReference>
<proteinExistence type="inferred from homology"/>
<dbReference type="PANTHER" id="PTHR43094:SF1">
    <property type="entry name" value="AMINOTRANSFERASE CLASS-III"/>
    <property type="match status" value="1"/>
</dbReference>
<accession>A0ABU8HGM7</accession>
<keyword evidence="4" id="KW-0032">Aminotransferase</keyword>
<dbReference type="EMBL" id="JBBAXC010000013">
    <property type="protein sequence ID" value="MEI5908437.1"/>
    <property type="molecule type" value="Genomic_DNA"/>
</dbReference>
<sequence>MVQARETRDSLLNKDEQMLWHSMKPYNSDSTMIVKESEGAWITTEDGKKYLDAMAGLWCVNVGYGRQELADAAYEQLKKMAYFPLTQSHEPAIRLAEKLNEWLNNEYVFFFSNSGSEANETAFKIARQFHYQKGEHSRYKIVSRYRSYHGNSMGSLAATGQAQRKYKYEPLAQGFLHVSPPDAYRDNTDVKHPQELSSVQEIDKTMTWELSETIAAMIMEPIITGGGILVPPEGYMRAAKEVCEKHGALLIVDEVICGFGRTGKPFGFMNEQIKPDIITMAKGITSAYLPLSATAVKKEIYEQFKGNEDYDFFRHINTFGGNPAACALALKNLEIMENEKLFERSAELGERVINELKHKLFDHPYVGDVRGKGLLIGIELVDNKESKTPLDIQKVNQVIHYCKEKGILIGKNGMTVAGYNNVLTLSPPLMIEQSDLNLIVHTVINGINSIR</sequence>
<organism evidence="4 5">
    <name type="scientific">Bacillus spongiae</name>
    <dbReference type="NCBI Taxonomy" id="2683610"/>
    <lineage>
        <taxon>Bacteria</taxon>
        <taxon>Bacillati</taxon>
        <taxon>Bacillota</taxon>
        <taxon>Bacilli</taxon>
        <taxon>Bacillales</taxon>
        <taxon>Bacillaceae</taxon>
        <taxon>Bacillus</taxon>
    </lineage>
</organism>
<dbReference type="InterPro" id="IPR049704">
    <property type="entry name" value="Aminotrans_3_PPA_site"/>
</dbReference>
<protein>
    <submittedName>
        <fullName evidence="4">Aspartate aminotransferase family protein</fullName>
    </submittedName>
</protein>